<dbReference type="PANTHER" id="PTHR14336">
    <property type="entry name" value="TANDEM PH DOMAIN CONTAINING PROTEIN"/>
    <property type="match status" value="1"/>
</dbReference>
<accession>A0A1U7LTM3</accession>
<dbReference type="Gene3D" id="2.30.29.30">
    <property type="entry name" value="Pleckstrin-homology domain (PH domain)/Phosphotyrosine-binding domain (PTB)"/>
    <property type="match status" value="2"/>
</dbReference>
<dbReference type="EMBL" id="LXFE01000257">
    <property type="protein sequence ID" value="OLL25979.1"/>
    <property type="molecule type" value="Genomic_DNA"/>
</dbReference>
<organism evidence="3 4">
    <name type="scientific">Neolecta irregularis (strain DAH-3)</name>
    <dbReference type="NCBI Taxonomy" id="1198029"/>
    <lineage>
        <taxon>Eukaryota</taxon>
        <taxon>Fungi</taxon>
        <taxon>Dikarya</taxon>
        <taxon>Ascomycota</taxon>
        <taxon>Taphrinomycotina</taxon>
        <taxon>Neolectales</taxon>
        <taxon>Neolectaceae</taxon>
        <taxon>Neolecta</taxon>
    </lineage>
</organism>
<evidence type="ECO:0000259" key="2">
    <source>
        <dbReference type="PROSITE" id="PS50003"/>
    </source>
</evidence>
<dbReference type="InterPro" id="IPR001849">
    <property type="entry name" value="PH_domain"/>
</dbReference>
<gene>
    <name evidence="3" type="ORF">NEOLI_000152</name>
</gene>
<dbReference type="FunFam" id="2.30.29.30:FF:000286">
    <property type="entry name" value="PH-protein kinase domain containing protein"/>
    <property type="match status" value="1"/>
</dbReference>
<protein>
    <submittedName>
        <fullName evidence="3">Putative PH domain-containing protein</fullName>
    </submittedName>
</protein>
<evidence type="ECO:0000313" key="4">
    <source>
        <dbReference type="Proteomes" id="UP000186594"/>
    </source>
</evidence>
<dbReference type="CDD" id="cd13298">
    <property type="entry name" value="PH1_PH_fungal"/>
    <property type="match status" value="1"/>
</dbReference>
<dbReference type="Pfam" id="PF00169">
    <property type="entry name" value="PH"/>
    <property type="match status" value="2"/>
</dbReference>
<reference evidence="3 4" key="1">
    <citation type="submission" date="2016-04" db="EMBL/GenBank/DDBJ databases">
        <title>Evolutionary innovation and constraint leading to complex multicellularity in the Ascomycota.</title>
        <authorList>
            <person name="Cisse O."/>
            <person name="Nguyen A."/>
            <person name="Hewitt D.A."/>
            <person name="Jedd G."/>
            <person name="Stajich J.E."/>
        </authorList>
    </citation>
    <scope>NUCLEOTIDE SEQUENCE [LARGE SCALE GENOMIC DNA]</scope>
    <source>
        <strain evidence="3 4">DAH-3</strain>
    </source>
</reference>
<proteinExistence type="predicted"/>
<dbReference type="Proteomes" id="UP000186594">
    <property type="component" value="Unassembled WGS sequence"/>
</dbReference>
<dbReference type="PROSITE" id="PS50003">
    <property type="entry name" value="PH_DOMAIN"/>
    <property type="match status" value="2"/>
</dbReference>
<dbReference type="SMART" id="SM00233">
    <property type="entry name" value="PH"/>
    <property type="match status" value="2"/>
</dbReference>
<evidence type="ECO:0000313" key="3">
    <source>
        <dbReference type="EMBL" id="OLL25979.1"/>
    </source>
</evidence>
<dbReference type="InterPro" id="IPR051707">
    <property type="entry name" value="PI-Interact_SigTrans_Reg"/>
</dbReference>
<dbReference type="InterPro" id="IPR011993">
    <property type="entry name" value="PH-like_dom_sf"/>
</dbReference>
<sequence>MTHLSPLPSTVSDTNEAGEVLYEDILPGEKIVHVGWLHKKTRKMQWKRRWFVLRPHQLAYYKDEKEYKVLRVIPTTEMTATARIKGKRDNVFGLFTRNRTFYFSADSSADTDSWVDNIRKTAELTDHLEETQLSAPVIDVSHYADGPPSDIISGSERGYLSGSENKSSAGSHPRFGGIRSTFNSDKTTESKEDKVIMQGHLEIQSRYKMKKRWIVLRGKSLAFYPDSEEYKVKKIIPTAEIAEVVEIDGVAKHKDNCFQIITDRKIYRMAASSEETLNRWLAAFAIARQKAMIS</sequence>
<evidence type="ECO:0000256" key="1">
    <source>
        <dbReference type="SAM" id="MobiDB-lite"/>
    </source>
</evidence>
<dbReference type="OMA" id="GQFSYYK"/>
<dbReference type="OrthoDB" id="2157866at2759"/>
<keyword evidence="4" id="KW-1185">Reference proteome</keyword>
<comment type="caution">
    <text evidence="3">The sequence shown here is derived from an EMBL/GenBank/DDBJ whole genome shotgun (WGS) entry which is preliminary data.</text>
</comment>
<name>A0A1U7LTM3_NEOID</name>
<feature type="domain" description="PH" evidence="2">
    <location>
        <begin position="194"/>
        <end position="289"/>
    </location>
</feature>
<dbReference type="AlphaFoldDB" id="A0A1U7LTM3"/>
<feature type="domain" description="PH" evidence="2">
    <location>
        <begin position="30"/>
        <end position="123"/>
    </location>
</feature>
<dbReference type="STRING" id="1198029.A0A1U7LTM3"/>
<dbReference type="SUPFAM" id="SSF50729">
    <property type="entry name" value="PH domain-like"/>
    <property type="match status" value="2"/>
</dbReference>
<feature type="region of interest" description="Disordered" evidence="1">
    <location>
        <begin position="154"/>
        <end position="191"/>
    </location>
</feature>